<evidence type="ECO:0000313" key="3">
    <source>
        <dbReference type="Proteomes" id="UP000807306"/>
    </source>
</evidence>
<dbReference type="InterPro" id="IPR018824">
    <property type="entry name" value="Conidiation-specific_6"/>
</dbReference>
<dbReference type="InterPro" id="IPR052670">
    <property type="entry name" value="UPF0654_domain"/>
</dbReference>
<dbReference type="Pfam" id="PF10346">
    <property type="entry name" value="Con-6"/>
    <property type="match status" value="2"/>
</dbReference>
<dbReference type="AlphaFoldDB" id="A0A9P6E2W5"/>
<accession>A0A9P6E2W5</accession>
<feature type="compositionally biased region" description="Basic and acidic residues" evidence="1">
    <location>
        <begin position="120"/>
        <end position="137"/>
    </location>
</feature>
<dbReference type="GO" id="GO:0005737">
    <property type="term" value="C:cytoplasm"/>
    <property type="evidence" value="ECO:0007669"/>
    <property type="project" value="TreeGrafter"/>
</dbReference>
<name>A0A9P6E2W5_9AGAR</name>
<sequence length="137" mass="15304">MILNIRKSEPQKGGRNLYIFWKVWEVFNQNRISTLTINQLRFTHTSKFTMSSTRQAGGFKAAMHNPNVTEEGKQAAAEKLQNLKQSGELESTTASRTEGKNEGNVIGGYKATLKNPNVSEEAKDHAKEILEEHGVDA</sequence>
<dbReference type="PANTHER" id="PTHR36576:SF1">
    <property type="entry name" value="UPF0654 PROTEIN C11D3.01C-RELATED"/>
    <property type="match status" value="1"/>
</dbReference>
<dbReference type="PANTHER" id="PTHR36576">
    <property type="entry name" value="UPF0654 PROTEIN C11D3.01C-RELATED"/>
    <property type="match status" value="1"/>
</dbReference>
<dbReference type="EMBL" id="MU158037">
    <property type="protein sequence ID" value="KAF9521518.1"/>
    <property type="molecule type" value="Genomic_DNA"/>
</dbReference>
<reference evidence="2" key="1">
    <citation type="submission" date="2020-11" db="EMBL/GenBank/DDBJ databases">
        <authorList>
            <consortium name="DOE Joint Genome Institute"/>
            <person name="Ahrendt S."/>
            <person name="Riley R."/>
            <person name="Andreopoulos W."/>
            <person name="Labutti K."/>
            <person name="Pangilinan J."/>
            <person name="Ruiz-Duenas F.J."/>
            <person name="Barrasa J.M."/>
            <person name="Sanchez-Garcia M."/>
            <person name="Camarero S."/>
            <person name="Miyauchi S."/>
            <person name="Serrano A."/>
            <person name="Linde D."/>
            <person name="Babiker R."/>
            <person name="Drula E."/>
            <person name="Ayuso-Fernandez I."/>
            <person name="Pacheco R."/>
            <person name="Padilla G."/>
            <person name="Ferreira P."/>
            <person name="Barriuso J."/>
            <person name="Kellner H."/>
            <person name="Castanera R."/>
            <person name="Alfaro M."/>
            <person name="Ramirez L."/>
            <person name="Pisabarro A.G."/>
            <person name="Kuo A."/>
            <person name="Tritt A."/>
            <person name="Lipzen A."/>
            <person name="He G."/>
            <person name="Yan M."/>
            <person name="Ng V."/>
            <person name="Cullen D."/>
            <person name="Martin F."/>
            <person name="Rosso M.-N."/>
            <person name="Henrissat B."/>
            <person name="Hibbett D."/>
            <person name="Martinez A.T."/>
            <person name="Grigoriev I.V."/>
        </authorList>
    </citation>
    <scope>NUCLEOTIDE SEQUENCE</scope>
    <source>
        <strain evidence="2">CBS 506.95</strain>
    </source>
</reference>
<comment type="caution">
    <text evidence="2">The sequence shown here is derived from an EMBL/GenBank/DDBJ whole genome shotgun (WGS) entry which is preliminary data.</text>
</comment>
<protein>
    <submittedName>
        <fullName evidence="2">Conidiation protein 6-domain-containing protein</fullName>
    </submittedName>
</protein>
<feature type="compositionally biased region" description="Polar residues" evidence="1">
    <location>
        <begin position="82"/>
        <end position="96"/>
    </location>
</feature>
<gene>
    <name evidence="2" type="ORF">CPB83DRAFT_256253</name>
</gene>
<keyword evidence="3" id="KW-1185">Reference proteome</keyword>
<evidence type="ECO:0000313" key="2">
    <source>
        <dbReference type="EMBL" id="KAF9521518.1"/>
    </source>
</evidence>
<dbReference type="OrthoDB" id="5419162at2759"/>
<organism evidence="2 3">
    <name type="scientific">Crepidotus variabilis</name>
    <dbReference type="NCBI Taxonomy" id="179855"/>
    <lineage>
        <taxon>Eukaryota</taxon>
        <taxon>Fungi</taxon>
        <taxon>Dikarya</taxon>
        <taxon>Basidiomycota</taxon>
        <taxon>Agaricomycotina</taxon>
        <taxon>Agaricomycetes</taxon>
        <taxon>Agaricomycetidae</taxon>
        <taxon>Agaricales</taxon>
        <taxon>Agaricineae</taxon>
        <taxon>Crepidotaceae</taxon>
        <taxon>Crepidotus</taxon>
    </lineage>
</organism>
<proteinExistence type="predicted"/>
<dbReference type="Proteomes" id="UP000807306">
    <property type="component" value="Unassembled WGS sequence"/>
</dbReference>
<evidence type="ECO:0000256" key="1">
    <source>
        <dbReference type="SAM" id="MobiDB-lite"/>
    </source>
</evidence>
<feature type="region of interest" description="Disordered" evidence="1">
    <location>
        <begin position="69"/>
        <end position="137"/>
    </location>
</feature>